<gene>
    <name evidence="11" type="ORF">AZE42_10991</name>
</gene>
<dbReference type="InterPro" id="IPR001128">
    <property type="entry name" value="Cyt_P450"/>
</dbReference>
<dbReference type="STRING" id="180088.A0A1J8Q146"/>
<accession>A0A1J8Q146</accession>
<organism evidence="11 12">
    <name type="scientific">Rhizopogon vesiculosus</name>
    <dbReference type="NCBI Taxonomy" id="180088"/>
    <lineage>
        <taxon>Eukaryota</taxon>
        <taxon>Fungi</taxon>
        <taxon>Dikarya</taxon>
        <taxon>Basidiomycota</taxon>
        <taxon>Agaricomycotina</taxon>
        <taxon>Agaricomycetes</taxon>
        <taxon>Agaricomycetidae</taxon>
        <taxon>Boletales</taxon>
        <taxon>Suillineae</taxon>
        <taxon>Rhizopogonaceae</taxon>
        <taxon>Rhizopogon</taxon>
    </lineage>
</organism>
<keyword evidence="4 9" id="KW-0349">Heme</keyword>
<evidence type="ECO:0000256" key="9">
    <source>
        <dbReference type="PIRSR" id="PIRSR602401-1"/>
    </source>
</evidence>
<evidence type="ECO:0000256" key="3">
    <source>
        <dbReference type="ARBA" id="ARBA00010617"/>
    </source>
</evidence>
<evidence type="ECO:0000256" key="10">
    <source>
        <dbReference type="RuleBase" id="RU000461"/>
    </source>
</evidence>
<evidence type="ECO:0000256" key="1">
    <source>
        <dbReference type="ARBA" id="ARBA00001971"/>
    </source>
</evidence>
<keyword evidence="7 9" id="KW-0408">Iron</keyword>
<dbReference type="GO" id="GO:0005506">
    <property type="term" value="F:iron ion binding"/>
    <property type="evidence" value="ECO:0007669"/>
    <property type="project" value="InterPro"/>
</dbReference>
<dbReference type="PRINTS" id="PR00385">
    <property type="entry name" value="P450"/>
</dbReference>
<dbReference type="PROSITE" id="PS00086">
    <property type="entry name" value="CYTOCHROME_P450"/>
    <property type="match status" value="1"/>
</dbReference>
<keyword evidence="8 10" id="KW-0503">Monooxygenase</keyword>
<dbReference type="PRINTS" id="PR00463">
    <property type="entry name" value="EP450I"/>
</dbReference>
<evidence type="ECO:0000256" key="5">
    <source>
        <dbReference type="ARBA" id="ARBA00022723"/>
    </source>
</evidence>
<name>A0A1J8Q146_9AGAM</name>
<dbReference type="GO" id="GO:0016705">
    <property type="term" value="F:oxidoreductase activity, acting on paired donors, with incorporation or reduction of molecular oxygen"/>
    <property type="evidence" value="ECO:0007669"/>
    <property type="project" value="InterPro"/>
</dbReference>
<evidence type="ECO:0008006" key="13">
    <source>
        <dbReference type="Google" id="ProtNLM"/>
    </source>
</evidence>
<keyword evidence="5 9" id="KW-0479">Metal-binding</keyword>
<dbReference type="PANTHER" id="PTHR46300">
    <property type="entry name" value="P450, PUTATIVE (EUROFUNG)-RELATED-RELATED"/>
    <property type="match status" value="1"/>
</dbReference>
<dbReference type="Gene3D" id="1.10.630.10">
    <property type="entry name" value="Cytochrome P450"/>
    <property type="match status" value="1"/>
</dbReference>
<evidence type="ECO:0000313" key="12">
    <source>
        <dbReference type="Proteomes" id="UP000183567"/>
    </source>
</evidence>
<dbReference type="Pfam" id="PF00067">
    <property type="entry name" value="p450"/>
    <property type="match status" value="1"/>
</dbReference>
<dbReference type="AlphaFoldDB" id="A0A1J8Q146"/>
<dbReference type="EMBL" id="LVVM01003677">
    <property type="protein sequence ID" value="OJA14407.1"/>
    <property type="molecule type" value="Genomic_DNA"/>
</dbReference>
<dbReference type="InterPro" id="IPR036396">
    <property type="entry name" value="Cyt_P450_sf"/>
</dbReference>
<keyword evidence="12" id="KW-1185">Reference proteome</keyword>
<dbReference type="CDD" id="cd11065">
    <property type="entry name" value="CYP64-like"/>
    <property type="match status" value="1"/>
</dbReference>
<dbReference type="InterPro" id="IPR017972">
    <property type="entry name" value="Cyt_P450_CS"/>
</dbReference>
<evidence type="ECO:0000256" key="2">
    <source>
        <dbReference type="ARBA" id="ARBA00005179"/>
    </source>
</evidence>
<comment type="cofactor">
    <cofactor evidence="1 9">
        <name>heme</name>
        <dbReference type="ChEBI" id="CHEBI:30413"/>
    </cofactor>
</comment>
<reference evidence="11 12" key="1">
    <citation type="submission" date="2016-03" db="EMBL/GenBank/DDBJ databases">
        <title>Comparative genomics of the ectomycorrhizal sister species Rhizopogon vinicolor and Rhizopogon vesiculosus (Basidiomycota: Boletales) reveals a divergence of the mating type B locus.</title>
        <authorList>
            <person name="Mujic A.B."/>
            <person name="Kuo A."/>
            <person name="Tritt A."/>
            <person name="Lipzen A."/>
            <person name="Chen C."/>
            <person name="Johnson J."/>
            <person name="Sharma A."/>
            <person name="Barry K."/>
            <person name="Grigoriev I.V."/>
            <person name="Spatafora J.W."/>
        </authorList>
    </citation>
    <scope>NUCLEOTIDE SEQUENCE [LARGE SCALE GENOMIC DNA]</scope>
    <source>
        <strain evidence="11 12">AM-OR11-056</strain>
    </source>
</reference>
<evidence type="ECO:0000256" key="6">
    <source>
        <dbReference type="ARBA" id="ARBA00023002"/>
    </source>
</evidence>
<evidence type="ECO:0000313" key="11">
    <source>
        <dbReference type="EMBL" id="OJA14407.1"/>
    </source>
</evidence>
<dbReference type="SUPFAM" id="SSF48264">
    <property type="entry name" value="Cytochrome P450"/>
    <property type="match status" value="1"/>
</dbReference>
<evidence type="ECO:0000256" key="7">
    <source>
        <dbReference type="ARBA" id="ARBA00023004"/>
    </source>
</evidence>
<dbReference type="GO" id="GO:0004497">
    <property type="term" value="F:monooxygenase activity"/>
    <property type="evidence" value="ECO:0007669"/>
    <property type="project" value="UniProtKB-KW"/>
</dbReference>
<protein>
    <recommendedName>
        <fullName evidence="13">Cytochrome P450</fullName>
    </recommendedName>
</protein>
<dbReference type="PANTHER" id="PTHR46300:SF7">
    <property type="entry name" value="P450, PUTATIVE (EUROFUNG)-RELATED"/>
    <property type="match status" value="1"/>
</dbReference>
<comment type="pathway">
    <text evidence="2">Secondary metabolite biosynthesis.</text>
</comment>
<sequence length="509" mass="57631">MTATFLYVSLLCGSTSLCVYYFLPATWQLPLPPGPKPKFLSGNVHQLPRSQAWKVFKQWSETFNSPITFHRIFGRKFIVLNTLKAANDLLESRSNIYSDRPMACMYKELVNRGMAVFNVSSQHPRFKVYRRLLNTSLNPRAVERYDGILYDERLILLRGLATEPEAFTRHLRRVSGGVILKVAYGWTVNDIDDYFVDLMEQSFALSVEIMKPGRWLVDVFPILRFVPSWFPGAGFKRDAAVWREQMSELDRKPHAWAKEQIESGNYIDSFTSQHMRPEDGHEIDAEEEDIIKWCSAALYTGGADTTVSALSSFVLFMALHPDIQHRAQAEIDEVVGKNRLPTSADQVCLPYVSAVLKEVLRVAPVARLGLPHRVLREDEYLGYRIPRGSTVIANIWGITHDASLYPEPMTFNPDRFLATSDGPAQLDSSKIVFGYGRRICPGAHLAEVSMFLNVAGILATFNISKALDERGKEVEPLVEYTDGITSHPKPFKCCILPRSHENLAMLEIP</sequence>
<dbReference type="Proteomes" id="UP000183567">
    <property type="component" value="Unassembled WGS sequence"/>
</dbReference>
<dbReference type="OrthoDB" id="2789670at2759"/>
<proteinExistence type="inferred from homology"/>
<dbReference type="InterPro" id="IPR002401">
    <property type="entry name" value="Cyt_P450_E_grp-I"/>
</dbReference>
<feature type="binding site" description="axial binding residue" evidence="9">
    <location>
        <position position="440"/>
    </location>
    <ligand>
        <name>heme</name>
        <dbReference type="ChEBI" id="CHEBI:30413"/>
    </ligand>
    <ligandPart>
        <name>Fe</name>
        <dbReference type="ChEBI" id="CHEBI:18248"/>
    </ligandPart>
</feature>
<keyword evidence="6 10" id="KW-0560">Oxidoreductase</keyword>
<comment type="similarity">
    <text evidence="3 10">Belongs to the cytochrome P450 family.</text>
</comment>
<dbReference type="GO" id="GO:0020037">
    <property type="term" value="F:heme binding"/>
    <property type="evidence" value="ECO:0007669"/>
    <property type="project" value="InterPro"/>
</dbReference>
<evidence type="ECO:0000256" key="8">
    <source>
        <dbReference type="ARBA" id="ARBA00023033"/>
    </source>
</evidence>
<evidence type="ECO:0000256" key="4">
    <source>
        <dbReference type="ARBA" id="ARBA00022617"/>
    </source>
</evidence>
<dbReference type="InterPro" id="IPR050364">
    <property type="entry name" value="Cytochrome_P450_fung"/>
</dbReference>
<comment type="caution">
    <text evidence="11">The sequence shown here is derived from an EMBL/GenBank/DDBJ whole genome shotgun (WGS) entry which is preliminary data.</text>
</comment>